<evidence type="ECO:0000313" key="2">
    <source>
        <dbReference type="Proteomes" id="UP000747542"/>
    </source>
</evidence>
<dbReference type="EMBL" id="JAHLQT010003055">
    <property type="protein sequence ID" value="KAG7176602.1"/>
    <property type="molecule type" value="Genomic_DNA"/>
</dbReference>
<organism evidence="1 2">
    <name type="scientific">Homarus americanus</name>
    <name type="common">American lobster</name>
    <dbReference type="NCBI Taxonomy" id="6706"/>
    <lineage>
        <taxon>Eukaryota</taxon>
        <taxon>Metazoa</taxon>
        <taxon>Ecdysozoa</taxon>
        <taxon>Arthropoda</taxon>
        <taxon>Crustacea</taxon>
        <taxon>Multicrustacea</taxon>
        <taxon>Malacostraca</taxon>
        <taxon>Eumalacostraca</taxon>
        <taxon>Eucarida</taxon>
        <taxon>Decapoda</taxon>
        <taxon>Pleocyemata</taxon>
        <taxon>Astacidea</taxon>
        <taxon>Nephropoidea</taxon>
        <taxon>Nephropidae</taxon>
        <taxon>Homarus</taxon>
    </lineage>
</organism>
<feature type="non-terminal residue" evidence="1">
    <location>
        <position position="1"/>
    </location>
</feature>
<dbReference type="Proteomes" id="UP000747542">
    <property type="component" value="Unassembled WGS sequence"/>
</dbReference>
<protein>
    <submittedName>
        <fullName evidence="1">Uncharacterized protein</fullName>
    </submittedName>
</protein>
<evidence type="ECO:0000313" key="1">
    <source>
        <dbReference type="EMBL" id="KAG7176602.1"/>
    </source>
</evidence>
<keyword evidence="2" id="KW-1185">Reference proteome</keyword>
<name>A0A8J5NBH5_HOMAM</name>
<accession>A0A8J5NBH5</accession>
<gene>
    <name evidence="1" type="ORF">Hamer_G015407</name>
</gene>
<reference evidence="1" key="1">
    <citation type="journal article" date="2021" name="Sci. Adv.">
        <title>The American lobster genome reveals insights on longevity, neural, and immune adaptations.</title>
        <authorList>
            <person name="Polinski J.M."/>
            <person name="Zimin A.V."/>
            <person name="Clark K.F."/>
            <person name="Kohn A.B."/>
            <person name="Sadowski N."/>
            <person name="Timp W."/>
            <person name="Ptitsyn A."/>
            <person name="Khanna P."/>
            <person name="Romanova D.Y."/>
            <person name="Williams P."/>
            <person name="Greenwood S.J."/>
            <person name="Moroz L.L."/>
            <person name="Walt D.R."/>
            <person name="Bodnar A.G."/>
        </authorList>
    </citation>
    <scope>NUCLEOTIDE SEQUENCE</scope>
    <source>
        <strain evidence="1">GMGI-L3</strain>
    </source>
</reference>
<dbReference type="AlphaFoldDB" id="A0A8J5NBH5"/>
<sequence length="95" mass="11056">DFWKNAEDYHKVLRLCGRLTRQAMFLLRQPKSIRHLLRVPFPDHKVQGVSFSSQGRSARTMALGCAKLRHWVLFAQCQLLQPLPSCAPRVRVHHI</sequence>
<comment type="caution">
    <text evidence="1">The sequence shown here is derived from an EMBL/GenBank/DDBJ whole genome shotgun (WGS) entry which is preliminary data.</text>
</comment>
<proteinExistence type="predicted"/>